<name>A0A927LDM5_9ACTN</name>
<feature type="region of interest" description="Disordered" evidence="1">
    <location>
        <begin position="1"/>
        <end position="24"/>
    </location>
</feature>
<dbReference type="EMBL" id="JACYXT010000035">
    <property type="protein sequence ID" value="MBD9729985.1"/>
    <property type="molecule type" value="Genomic_DNA"/>
</dbReference>
<accession>A0A927LDM5</accession>
<gene>
    <name evidence="2" type="ORF">IHE70_43845</name>
</gene>
<evidence type="ECO:0000313" key="3">
    <source>
        <dbReference type="Proteomes" id="UP000661025"/>
    </source>
</evidence>
<reference evidence="2" key="1">
    <citation type="submission" date="2020-09" db="EMBL/GenBank/DDBJ databases">
        <title>Streptomyces canutascabiei sp. nov., which causes potato common scab and is distributed across the world.</title>
        <authorList>
            <person name="Nguyen H.P."/>
            <person name="Weisberg A.J."/>
            <person name="Chang J.H."/>
            <person name="Clarke C.R."/>
        </authorList>
    </citation>
    <scope>NUCLEOTIDE SEQUENCE</scope>
    <source>
        <strain evidence="2">ID-01-6.2a</strain>
    </source>
</reference>
<dbReference type="Proteomes" id="UP000661025">
    <property type="component" value="Unassembled WGS sequence"/>
</dbReference>
<organism evidence="2 3">
    <name type="scientific">Streptomyces caniscabiei</name>
    <dbReference type="NCBI Taxonomy" id="2746961"/>
    <lineage>
        <taxon>Bacteria</taxon>
        <taxon>Bacillati</taxon>
        <taxon>Actinomycetota</taxon>
        <taxon>Actinomycetes</taxon>
        <taxon>Kitasatosporales</taxon>
        <taxon>Streptomycetaceae</taxon>
        <taxon>Streptomyces</taxon>
    </lineage>
</organism>
<evidence type="ECO:0000313" key="2">
    <source>
        <dbReference type="EMBL" id="MBD9729985.1"/>
    </source>
</evidence>
<dbReference type="GeneID" id="79936806"/>
<protein>
    <submittedName>
        <fullName evidence="2">Uncharacterized protein</fullName>
    </submittedName>
</protein>
<feature type="compositionally biased region" description="Basic and acidic residues" evidence="1">
    <location>
        <begin position="1"/>
        <end position="13"/>
    </location>
</feature>
<proteinExistence type="predicted"/>
<dbReference type="RefSeq" id="WP_192366031.1">
    <property type="nucleotide sequence ID" value="NZ_CP119182.1"/>
</dbReference>
<comment type="caution">
    <text evidence="2">The sequence shown here is derived from an EMBL/GenBank/DDBJ whole genome shotgun (WGS) entry which is preliminary data.</text>
</comment>
<dbReference type="AlphaFoldDB" id="A0A927LDM5"/>
<sequence length="72" mass="7568">MTQRARHDERESLRGTPAGVPGHDAVPGKGEFLLEFPGTALAAGAFVLCVVRPQVPRALVRHLALRATGAGL</sequence>
<evidence type="ECO:0000256" key="1">
    <source>
        <dbReference type="SAM" id="MobiDB-lite"/>
    </source>
</evidence>